<evidence type="ECO:0000313" key="2">
    <source>
        <dbReference type="Proteomes" id="UP000002215"/>
    </source>
</evidence>
<dbReference type="KEGG" id="cpi:Cpin_3510"/>
<proteinExistence type="predicted"/>
<accession>A0A979G514</accession>
<sequence>MSKKNPESIAICLNCYKIKFTEKNKGLSKDITSVFGHVDIVKIMQSLVKDMDLKKVFKNKKKDRIIYFKDTLLASASENVFAGVLMKGHNGPQTSIDELAGSEVKTVGTVSKDQYHCLPYFFLFYVNKKHPTDILFLAQSYRQFGFKEVFEESFRAFVEKRSNLTTTHFNPLSVASLFEKYVKEGKINKIRFIKYGLQKSVESVIQGDRHIKEDYEMELSIKSKKGFLGIKQHLKYDDASFIEQVQIDGFEYNEAYVDVIIAQRKRVLNVSKPTEFSAAYDITHDVHINKDTKLPDFNDILLQAKDILNNDLIPNLYE</sequence>
<protein>
    <submittedName>
        <fullName evidence="1">Uncharacterized protein</fullName>
    </submittedName>
</protein>
<dbReference type="Proteomes" id="UP000002215">
    <property type="component" value="Chromosome"/>
</dbReference>
<reference evidence="1 2" key="2">
    <citation type="journal article" date="2010" name="Stand. Genomic Sci.">
        <title>Complete genome sequence of Chitinophaga pinensis type strain (UQM 2034).</title>
        <authorList>
            <person name="Glavina Del Rio T."/>
            <person name="Abt B."/>
            <person name="Spring S."/>
            <person name="Lapidus A."/>
            <person name="Nolan M."/>
            <person name="Tice H."/>
            <person name="Copeland A."/>
            <person name="Cheng J.F."/>
            <person name="Chen F."/>
            <person name="Bruce D."/>
            <person name="Goodwin L."/>
            <person name="Pitluck S."/>
            <person name="Ivanova N."/>
            <person name="Mavromatis K."/>
            <person name="Mikhailova N."/>
            <person name="Pati A."/>
            <person name="Chen A."/>
            <person name="Palaniappan K."/>
            <person name="Land M."/>
            <person name="Hauser L."/>
            <person name="Chang Y.J."/>
            <person name="Jeffries C.D."/>
            <person name="Chain P."/>
            <person name="Saunders E."/>
            <person name="Detter J.C."/>
            <person name="Brettin T."/>
            <person name="Rohde M."/>
            <person name="Goker M."/>
            <person name="Bristow J."/>
            <person name="Eisen J.A."/>
            <person name="Markowitz V."/>
            <person name="Hugenholtz P."/>
            <person name="Kyrpides N.C."/>
            <person name="Klenk H.P."/>
            <person name="Lucas S."/>
        </authorList>
    </citation>
    <scope>NUCLEOTIDE SEQUENCE [LARGE SCALE GENOMIC DNA]</scope>
    <source>
        <strain evidence="2">ATCC 43595 / DSM 2588 / LMG 13176 / NBRC 15968 / NCIMB 11800 / UQM 2034</strain>
    </source>
</reference>
<dbReference type="EMBL" id="CP001699">
    <property type="protein sequence ID" value="ACU60974.1"/>
    <property type="molecule type" value="Genomic_DNA"/>
</dbReference>
<dbReference type="OrthoDB" id="655254at2"/>
<gene>
    <name evidence="1" type="ordered locus">Cpin_3510</name>
</gene>
<dbReference type="RefSeq" id="WP_012791149.1">
    <property type="nucleotide sequence ID" value="NC_013132.1"/>
</dbReference>
<name>A0A979G514_CHIPD</name>
<organism evidence="1 2">
    <name type="scientific">Chitinophaga pinensis (strain ATCC 43595 / DSM 2588 / LMG 13176 / NBRC 15968 / NCIMB 11800 / UQM 2034)</name>
    <dbReference type="NCBI Taxonomy" id="485918"/>
    <lineage>
        <taxon>Bacteria</taxon>
        <taxon>Pseudomonadati</taxon>
        <taxon>Bacteroidota</taxon>
        <taxon>Chitinophagia</taxon>
        <taxon>Chitinophagales</taxon>
        <taxon>Chitinophagaceae</taxon>
        <taxon>Chitinophaga</taxon>
    </lineage>
</organism>
<reference evidence="2" key="1">
    <citation type="submission" date="2009-08" db="EMBL/GenBank/DDBJ databases">
        <title>The complete genome of Chitinophaga pinensis DSM 2588.</title>
        <authorList>
            <consortium name="US DOE Joint Genome Institute (JGI-PGF)"/>
            <person name="Lucas S."/>
            <person name="Copeland A."/>
            <person name="Lapidus A."/>
            <person name="Glavina del Rio T."/>
            <person name="Dalin E."/>
            <person name="Tice H."/>
            <person name="Bruce D."/>
            <person name="Goodwin L."/>
            <person name="Pitluck S."/>
            <person name="Kyrpides N."/>
            <person name="Mavromatis K."/>
            <person name="Ivanova N."/>
            <person name="Mikhailova N."/>
            <person name="Sims D."/>
            <person name="Meinche L."/>
            <person name="Brettin T."/>
            <person name="Detter J.C."/>
            <person name="Han C."/>
            <person name="Larimer F."/>
            <person name="Land M."/>
            <person name="Hauser L."/>
            <person name="Markowitz V."/>
            <person name="Cheng J.-F."/>
            <person name="Hugenholtz P."/>
            <person name="Woyke T."/>
            <person name="Wu D."/>
            <person name="Spring S."/>
            <person name="Klenk H.-P."/>
            <person name="Eisen J.A."/>
        </authorList>
    </citation>
    <scope>NUCLEOTIDE SEQUENCE [LARGE SCALE GENOMIC DNA]</scope>
    <source>
        <strain evidence="2">ATCC 43595 / DSM 2588 / LMG 13176 / NBRC 15968 / NCIMB 11800 / UQM 2034</strain>
    </source>
</reference>
<evidence type="ECO:0000313" key="1">
    <source>
        <dbReference type="EMBL" id="ACU60974.1"/>
    </source>
</evidence>
<dbReference type="AlphaFoldDB" id="A0A979G514"/>